<dbReference type="Proteomes" id="UP000070366">
    <property type="component" value="Unassembled WGS sequence"/>
</dbReference>
<keyword evidence="1" id="KW-0472">Membrane</keyword>
<gene>
    <name evidence="2" type="ORF">HMPREF3293_00538</name>
</gene>
<sequence length="170" mass="17762">MKILWSVSDEKTAAIKQDPNAADSAIITGKASGEVMITAQIQDTDGSFSYNVSKATIQVKDGAISDGGKSIAWTSGDETLATVAPKEGAPEEAIITGIAPGTDVAITAQLLDETGAFTNEISNTVIEITGEAAAAFHPYFWILIVVIIAVVVIMVAVLVTRSRRVRGGKK</sequence>
<reference evidence="2 3" key="1">
    <citation type="submission" date="2016-02" db="EMBL/GenBank/DDBJ databases">
        <authorList>
            <person name="Wen L."/>
            <person name="He K."/>
            <person name="Yang H."/>
        </authorList>
    </citation>
    <scope>NUCLEOTIDE SEQUENCE [LARGE SCALE GENOMIC DNA]</scope>
    <source>
        <strain evidence="2 3">DSM 22607</strain>
    </source>
</reference>
<dbReference type="Gene3D" id="2.60.40.1080">
    <property type="match status" value="2"/>
</dbReference>
<keyword evidence="1" id="KW-0812">Transmembrane</keyword>
<dbReference type="AlphaFoldDB" id="A0A136Q739"/>
<evidence type="ECO:0000313" key="3">
    <source>
        <dbReference type="Proteomes" id="UP000070366"/>
    </source>
</evidence>
<comment type="caution">
    <text evidence="2">The sequence shown here is derived from an EMBL/GenBank/DDBJ whole genome shotgun (WGS) entry which is preliminary data.</text>
</comment>
<organism evidence="2 3">
    <name type="scientific">Christensenella minuta</name>
    <dbReference type="NCBI Taxonomy" id="626937"/>
    <lineage>
        <taxon>Bacteria</taxon>
        <taxon>Bacillati</taxon>
        <taxon>Bacillota</taxon>
        <taxon>Clostridia</taxon>
        <taxon>Christensenellales</taxon>
        <taxon>Christensenellaceae</taxon>
        <taxon>Christensenella</taxon>
    </lineage>
</organism>
<keyword evidence="3" id="KW-1185">Reference proteome</keyword>
<evidence type="ECO:0000256" key="1">
    <source>
        <dbReference type="SAM" id="Phobius"/>
    </source>
</evidence>
<name>A0A136Q739_9FIRM</name>
<dbReference type="EMBL" id="LSZW01000040">
    <property type="protein sequence ID" value="KXK66495.1"/>
    <property type="molecule type" value="Genomic_DNA"/>
</dbReference>
<accession>A0A136Q739</accession>
<dbReference type="STRING" id="626937.HMPREF3293_00538"/>
<proteinExistence type="predicted"/>
<keyword evidence="1" id="KW-1133">Transmembrane helix</keyword>
<evidence type="ECO:0000313" key="2">
    <source>
        <dbReference type="EMBL" id="KXK66495.1"/>
    </source>
</evidence>
<feature type="transmembrane region" description="Helical" evidence="1">
    <location>
        <begin position="139"/>
        <end position="160"/>
    </location>
</feature>
<protein>
    <submittedName>
        <fullName evidence="2">Uncharacterized protein</fullName>
    </submittedName>
</protein>
<dbReference type="RefSeq" id="WP_156515129.1">
    <property type="nucleotide sequence ID" value="NZ_CP029256.1"/>
</dbReference>